<comment type="similarity">
    <text evidence="1">Belongs to the protein-tyrosine phosphatase family. Non-receptor class dual specificity subfamily.</text>
</comment>
<dbReference type="HOGENOM" id="CLU_027074_9_0_1"/>
<dbReference type="GeneID" id="19308509"/>
<evidence type="ECO:0000256" key="4">
    <source>
        <dbReference type="ARBA" id="ARBA00022912"/>
    </source>
</evidence>
<organism evidence="7 8">
    <name type="scientific">Gloeophyllum trabeum (strain ATCC 11539 / FP-39264 / Madison 617)</name>
    <name type="common">Brown rot fungus</name>
    <dbReference type="NCBI Taxonomy" id="670483"/>
    <lineage>
        <taxon>Eukaryota</taxon>
        <taxon>Fungi</taxon>
        <taxon>Dikarya</taxon>
        <taxon>Basidiomycota</taxon>
        <taxon>Agaricomycotina</taxon>
        <taxon>Agaricomycetes</taxon>
        <taxon>Gloeophyllales</taxon>
        <taxon>Gloeophyllaceae</taxon>
        <taxon>Gloeophyllum</taxon>
    </lineage>
</organism>
<dbReference type="RefSeq" id="XP_007865303.1">
    <property type="nucleotide sequence ID" value="XM_007867112.1"/>
</dbReference>
<keyword evidence="4" id="KW-0904">Protein phosphatase</keyword>
<protein>
    <recommendedName>
        <fullName evidence="2">protein-tyrosine-phosphatase</fullName>
        <ecNumber evidence="2">3.1.3.48</ecNumber>
    </recommendedName>
</protein>
<dbReference type="PROSITE" id="PS00383">
    <property type="entry name" value="TYR_PHOSPHATASE_1"/>
    <property type="match status" value="1"/>
</dbReference>
<dbReference type="AlphaFoldDB" id="S7RPU5"/>
<dbReference type="eggNOG" id="KOG1716">
    <property type="taxonomic scope" value="Eukaryota"/>
</dbReference>
<proteinExistence type="inferred from homology"/>
<dbReference type="OMA" id="TKHGITH"/>
<dbReference type="SUPFAM" id="SSF52799">
    <property type="entry name" value="(Phosphotyrosine protein) phosphatases II"/>
    <property type="match status" value="1"/>
</dbReference>
<dbReference type="InterPro" id="IPR029021">
    <property type="entry name" value="Prot-tyrosine_phosphatase-like"/>
</dbReference>
<evidence type="ECO:0000313" key="8">
    <source>
        <dbReference type="Proteomes" id="UP000030669"/>
    </source>
</evidence>
<accession>S7RPU5</accession>
<name>S7RPU5_GLOTA</name>
<evidence type="ECO:0000256" key="1">
    <source>
        <dbReference type="ARBA" id="ARBA00008601"/>
    </source>
</evidence>
<feature type="domain" description="Tyrosine-protein phosphatase" evidence="5">
    <location>
        <begin position="30"/>
        <end position="177"/>
    </location>
</feature>
<dbReference type="PANTHER" id="PTHR10159">
    <property type="entry name" value="DUAL SPECIFICITY PROTEIN PHOSPHATASE"/>
    <property type="match status" value="1"/>
</dbReference>
<dbReference type="InterPro" id="IPR000340">
    <property type="entry name" value="Dual-sp_phosphatase_cat-dom"/>
</dbReference>
<dbReference type="GO" id="GO:0043409">
    <property type="term" value="P:negative regulation of MAPK cascade"/>
    <property type="evidence" value="ECO:0007669"/>
    <property type="project" value="TreeGrafter"/>
</dbReference>
<dbReference type="OrthoDB" id="2017893at2759"/>
<dbReference type="EMBL" id="KB469300">
    <property type="protein sequence ID" value="EPQ56595.1"/>
    <property type="molecule type" value="Genomic_DNA"/>
</dbReference>
<feature type="domain" description="Tyrosine specific protein phosphatases" evidence="6">
    <location>
        <begin position="102"/>
        <end position="155"/>
    </location>
</feature>
<gene>
    <name evidence="7" type="ORF">GLOTRDRAFT_75353</name>
</gene>
<dbReference type="PANTHER" id="PTHR10159:SF519">
    <property type="entry name" value="DUAL SPECIFICITY PROTEIN PHOSPHATASE MPK3"/>
    <property type="match status" value="1"/>
</dbReference>
<dbReference type="STRING" id="670483.S7RPU5"/>
<dbReference type="PROSITE" id="PS50054">
    <property type="entry name" value="TYR_PHOSPHATASE_DUAL"/>
    <property type="match status" value="1"/>
</dbReference>
<dbReference type="KEGG" id="gtr:GLOTRDRAFT_75353"/>
<evidence type="ECO:0000259" key="6">
    <source>
        <dbReference type="PROSITE" id="PS50056"/>
    </source>
</evidence>
<dbReference type="Gene3D" id="3.90.190.10">
    <property type="entry name" value="Protein tyrosine phosphatase superfamily"/>
    <property type="match status" value="1"/>
</dbReference>
<dbReference type="InterPro" id="IPR016130">
    <property type="entry name" value="Tyr_Pase_AS"/>
</dbReference>
<dbReference type="EC" id="3.1.3.48" evidence="2"/>
<dbReference type="Pfam" id="PF00782">
    <property type="entry name" value="DSPc"/>
    <property type="match status" value="1"/>
</dbReference>
<dbReference type="SMART" id="SM00195">
    <property type="entry name" value="DSPc"/>
    <property type="match status" value="1"/>
</dbReference>
<evidence type="ECO:0000256" key="2">
    <source>
        <dbReference type="ARBA" id="ARBA00013064"/>
    </source>
</evidence>
<reference evidence="7 8" key="1">
    <citation type="journal article" date="2012" name="Science">
        <title>The Paleozoic origin of enzymatic lignin decomposition reconstructed from 31 fungal genomes.</title>
        <authorList>
            <person name="Floudas D."/>
            <person name="Binder M."/>
            <person name="Riley R."/>
            <person name="Barry K."/>
            <person name="Blanchette R.A."/>
            <person name="Henrissat B."/>
            <person name="Martinez A.T."/>
            <person name="Otillar R."/>
            <person name="Spatafora J.W."/>
            <person name="Yadav J.S."/>
            <person name="Aerts A."/>
            <person name="Benoit I."/>
            <person name="Boyd A."/>
            <person name="Carlson A."/>
            <person name="Copeland A."/>
            <person name="Coutinho P.M."/>
            <person name="de Vries R.P."/>
            <person name="Ferreira P."/>
            <person name="Findley K."/>
            <person name="Foster B."/>
            <person name="Gaskell J."/>
            <person name="Glotzer D."/>
            <person name="Gorecki P."/>
            <person name="Heitman J."/>
            <person name="Hesse C."/>
            <person name="Hori C."/>
            <person name="Igarashi K."/>
            <person name="Jurgens J.A."/>
            <person name="Kallen N."/>
            <person name="Kersten P."/>
            <person name="Kohler A."/>
            <person name="Kuees U."/>
            <person name="Kumar T.K.A."/>
            <person name="Kuo A."/>
            <person name="LaButti K."/>
            <person name="Larrondo L.F."/>
            <person name="Lindquist E."/>
            <person name="Ling A."/>
            <person name="Lombard V."/>
            <person name="Lucas S."/>
            <person name="Lundell T."/>
            <person name="Martin R."/>
            <person name="McLaughlin D.J."/>
            <person name="Morgenstern I."/>
            <person name="Morin E."/>
            <person name="Murat C."/>
            <person name="Nagy L.G."/>
            <person name="Nolan M."/>
            <person name="Ohm R.A."/>
            <person name="Patyshakuliyeva A."/>
            <person name="Rokas A."/>
            <person name="Ruiz-Duenas F.J."/>
            <person name="Sabat G."/>
            <person name="Salamov A."/>
            <person name="Samejima M."/>
            <person name="Schmutz J."/>
            <person name="Slot J.C."/>
            <person name="St John F."/>
            <person name="Stenlid J."/>
            <person name="Sun H."/>
            <person name="Sun S."/>
            <person name="Syed K."/>
            <person name="Tsang A."/>
            <person name="Wiebenga A."/>
            <person name="Young D."/>
            <person name="Pisabarro A."/>
            <person name="Eastwood D.C."/>
            <person name="Martin F."/>
            <person name="Cullen D."/>
            <person name="Grigoriev I.V."/>
            <person name="Hibbett D.S."/>
        </authorList>
    </citation>
    <scope>NUCLEOTIDE SEQUENCE [LARGE SCALE GENOMIC DNA]</scope>
    <source>
        <strain evidence="7 8">ATCC 11539</strain>
    </source>
</reference>
<dbReference type="InterPro" id="IPR020422">
    <property type="entry name" value="TYR_PHOSPHATASE_DUAL_dom"/>
</dbReference>
<dbReference type="CDD" id="cd14498">
    <property type="entry name" value="DSP"/>
    <property type="match status" value="1"/>
</dbReference>
<sequence length="248" mass="27302">MLSFSSGSWQSDLINSAGVTQTLVPGYAREASAILPRLYLSDVVTAQDVGELKKLGITHVLSVMEVAPTWPEDVEARFVGRMHIKIRDTMNTNILKWLDGTTEFIKGALESSEEHKVLVHCFQGMSRSTTVVCAYLIATLGMSHTKSISYVKARRAIARPNVGFVKQLETYAMKYEGLTPSHHERSEGMGVKVSRIVKKMRGKTTVEETRVSTVSVKQSAGDVAVREVHETAHVSLPTPPTTDAREDS</sequence>
<keyword evidence="8" id="KW-1185">Reference proteome</keyword>
<dbReference type="PROSITE" id="PS50056">
    <property type="entry name" value="TYR_PHOSPHATASE_2"/>
    <property type="match status" value="1"/>
</dbReference>
<dbReference type="InterPro" id="IPR000387">
    <property type="entry name" value="Tyr_Pase_dom"/>
</dbReference>
<dbReference type="GO" id="GO:0004725">
    <property type="term" value="F:protein tyrosine phosphatase activity"/>
    <property type="evidence" value="ECO:0007669"/>
    <property type="project" value="UniProtKB-EC"/>
</dbReference>
<dbReference type="Proteomes" id="UP000030669">
    <property type="component" value="Unassembled WGS sequence"/>
</dbReference>
<dbReference type="GO" id="GO:0005737">
    <property type="term" value="C:cytoplasm"/>
    <property type="evidence" value="ECO:0007669"/>
    <property type="project" value="TreeGrafter"/>
</dbReference>
<evidence type="ECO:0000259" key="5">
    <source>
        <dbReference type="PROSITE" id="PS50054"/>
    </source>
</evidence>
<keyword evidence="3" id="KW-0378">Hydrolase</keyword>
<evidence type="ECO:0000313" key="7">
    <source>
        <dbReference type="EMBL" id="EPQ56595.1"/>
    </source>
</evidence>
<evidence type="ECO:0000256" key="3">
    <source>
        <dbReference type="ARBA" id="ARBA00022801"/>
    </source>
</evidence>